<gene>
    <name evidence="1" type="ORF">DLM78_21270</name>
</gene>
<evidence type="ECO:0000313" key="2">
    <source>
        <dbReference type="Proteomes" id="UP000266669"/>
    </source>
</evidence>
<proteinExistence type="predicted"/>
<sequence length="78" mass="9255">MDPKFYTNRAEDMILILCPSFRMFSKTVLPPMQSRCKKHFGYDFLRNFDLVQAETFTQRENDLSVSVRKSPVLDRLFS</sequence>
<evidence type="ECO:0000313" key="1">
    <source>
        <dbReference type="EMBL" id="RHX83528.1"/>
    </source>
</evidence>
<name>A0A8B3CIT5_9LEPT</name>
<dbReference type="EMBL" id="QHCS01000008">
    <property type="protein sequence ID" value="RHX83528.1"/>
    <property type="molecule type" value="Genomic_DNA"/>
</dbReference>
<dbReference type="AlphaFoldDB" id="A0A8B3CIT5"/>
<accession>A0A8B3CIT5</accession>
<protein>
    <submittedName>
        <fullName evidence="1">Uncharacterized protein</fullName>
    </submittedName>
</protein>
<comment type="caution">
    <text evidence="1">The sequence shown here is derived from an EMBL/GenBank/DDBJ whole genome shotgun (WGS) entry which is preliminary data.</text>
</comment>
<dbReference type="Proteomes" id="UP000266669">
    <property type="component" value="Unassembled WGS sequence"/>
</dbReference>
<reference evidence="2" key="1">
    <citation type="submission" date="2018-05" db="EMBL/GenBank/DDBJ databases">
        <title>Leptospira yasudae sp. nov. and Leptospira stimsonii sp. nov., two pathogenic species of the genus Leptospira isolated from environmental sources.</title>
        <authorList>
            <person name="Casanovas-Massana A."/>
            <person name="Hamond C."/>
            <person name="Santos L.A."/>
            <person name="Hacker K.P."/>
            <person name="Balassiano I."/>
            <person name="Medeiros M.A."/>
            <person name="Reis M.G."/>
            <person name="Ko A.I."/>
            <person name="Wunder E.A."/>
        </authorList>
    </citation>
    <scope>NUCLEOTIDE SEQUENCE [LARGE SCALE GENOMIC DNA]</scope>
    <source>
        <strain evidence="2">AMB6-RJ</strain>
    </source>
</reference>
<organism evidence="1 2">
    <name type="scientific">Leptospira stimsonii</name>
    <dbReference type="NCBI Taxonomy" id="2202203"/>
    <lineage>
        <taxon>Bacteria</taxon>
        <taxon>Pseudomonadati</taxon>
        <taxon>Spirochaetota</taxon>
        <taxon>Spirochaetia</taxon>
        <taxon>Leptospirales</taxon>
        <taxon>Leptospiraceae</taxon>
        <taxon>Leptospira</taxon>
    </lineage>
</organism>